<dbReference type="AlphaFoldDB" id="A0A4Y9YLL7"/>
<protein>
    <recommendedName>
        <fullName evidence="4">BTB domain-containing protein</fullName>
    </recommendedName>
</protein>
<evidence type="ECO:0008006" key="4">
    <source>
        <dbReference type="Google" id="ProtNLM"/>
    </source>
</evidence>
<keyword evidence="3" id="KW-1185">Reference proteome</keyword>
<dbReference type="STRING" id="205917.A0A4Y9YLL7"/>
<proteinExistence type="predicted"/>
<evidence type="ECO:0000313" key="2">
    <source>
        <dbReference type="EMBL" id="TFY63456.1"/>
    </source>
</evidence>
<comment type="caution">
    <text evidence="2">The sequence shown here is derived from an EMBL/GenBank/DDBJ whole genome shotgun (WGS) entry which is preliminary data.</text>
</comment>
<dbReference type="OrthoDB" id="3357985at2759"/>
<sequence length="345" mass="38718">MKSYHLETPETTAMEASASHTASPSPSSQTSTKINELLDEPDADIILRSSDSVDFRTYKCILGRASPLFKVLLYATQSEDVVDTSIRLSIPNPEWKDGLPVLRLSENRHTLQCLLSVICPIPTILPTTFRGALRVLSAARKYEMDGAWHKLCALIKAHGPYNNVYPGNALRAYGQACRYGLKERAQAAASLFLEDSRKLVECGADLRHVTGPALSELVEYRRKVISVTLAFVQSIRSATAEGLESSYRGLWKCKHSAYKKNSSTLVPPQWWFAYWRTVEDRLSEGSLVQIRSWIDWHFMKLCECTKRFLLDQKTQGGGRYKASSIRPAPLVDEKNPQTWFASANG</sequence>
<evidence type="ECO:0000313" key="3">
    <source>
        <dbReference type="Proteomes" id="UP000298327"/>
    </source>
</evidence>
<organism evidence="2 3">
    <name type="scientific">Dentipellis fragilis</name>
    <dbReference type="NCBI Taxonomy" id="205917"/>
    <lineage>
        <taxon>Eukaryota</taxon>
        <taxon>Fungi</taxon>
        <taxon>Dikarya</taxon>
        <taxon>Basidiomycota</taxon>
        <taxon>Agaricomycotina</taxon>
        <taxon>Agaricomycetes</taxon>
        <taxon>Russulales</taxon>
        <taxon>Hericiaceae</taxon>
        <taxon>Dentipellis</taxon>
    </lineage>
</organism>
<dbReference type="EMBL" id="SEOQ01000414">
    <property type="protein sequence ID" value="TFY63456.1"/>
    <property type="molecule type" value="Genomic_DNA"/>
</dbReference>
<feature type="region of interest" description="Disordered" evidence="1">
    <location>
        <begin position="1"/>
        <end position="32"/>
    </location>
</feature>
<dbReference type="Proteomes" id="UP000298327">
    <property type="component" value="Unassembled WGS sequence"/>
</dbReference>
<reference evidence="2 3" key="1">
    <citation type="submission" date="2019-02" db="EMBL/GenBank/DDBJ databases">
        <title>Genome sequencing of the rare red list fungi Dentipellis fragilis.</title>
        <authorList>
            <person name="Buettner E."/>
            <person name="Kellner H."/>
        </authorList>
    </citation>
    <scope>NUCLEOTIDE SEQUENCE [LARGE SCALE GENOMIC DNA]</scope>
    <source>
        <strain evidence="2 3">DSM 105465</strain>
    </source>
</reference>
<dbReference type="InterPro" id="IPR011333">
    <property type="entry name" value="SKP1/BTB/POZ_sf"/>
</dbReference>
<name>A0A4Y9YLL7_9AGAM</name>
<accession>A0A4Y9YLL7</accession>
<evidence type="ECO:0000256" key="1">
    <source>
        <dbReference type="SAM" id="MobiDB-lite"/>
    </source>
</evidence>
<feature type="compositionally biased region" description="Low complexity" evidence="1">
    <location>
        <begin position="16"/>
        <end position="32"/>
    </location>
</feature>
<dbReference type="Gene3D" id="3.30.710.10">
    <property type="entry name" value="Potassium Channel Kv1.1, Chain A"/>
    <property type="match status" value="1"/>
</dbReference>
<gene>
    <name evidence="2" type="ORF">EVG20_g6305</name>
</gene>